<dbReference type="Proteomes" id="UP000191933">
    <property type="component" value="Unassembled WGS sequence"/>
</dbReference>
<evidence type="ECO:0000256" key="1">
    <source>
        <dbReference type="SAM" id="MobiDB-lite"/>
    </source>
</evidence>
<dbReference type="EMBL" id="FBVY01000039">
    <property type="protein sequence ID" value="CUX01562.1"/>
    <property type="molecule type" value="Genomic_DNA"/>
</dbReference>
<sequence length="286" mass="31930">MTYSETTSSYGASSSNTVTAFFENRSDADAAVERLVEAGIARDGIRVVAGKESTTSTEVASEHKGFWEKLEDFFFPDEDRAVYSEGLRRGGYLVTVSNVTAASYDKVIDILDDEGSIDLDQRAESWRSEGWNQQETVSSYGASANRASATGTAALDAGREEVIPVVEEKLRVGKRDLNHGRVRVRSYVVENPVSEQVSLRDENVSIERRTVDRPVTETENAFVDRTIEAEEHHEEAIVSKDARVVEEIALRKTAEQREETISDSVRRTEVEVEDERSDRIVRKGVD</sequence>
<evidence type="ECO:0000259" key="2">
    <source>
        <dbReference type="Pfam" id="PF09557"/>
    </source>
</evidence>
<reference evidence="3 4" key="1">
    <citation type="submission" date="2016-01" db="EMBL/GenBank/DDBJ databases">
        <authorList>
            <person name="Regsiter A."/>
            <person name="william w."/>
        </authorList>
    </citation>
    <scope>NUCLEOTIDE SEQUENCE [LARGE SCALE GENOMIC DNA]</scope>
    <source>
        <strain evidence="3 4">CFBP 5494</strain>
    </source>
</reference>
<dbReference type="PANTHER" id="PTHR38463">
    <property type="entry name" value="STRESS RESPONSE PROTEIN YSNF"/>
    <property type="match status" value="1"/>
</dbReference>
<evidence type="ECO:0000313" key="3">
    <source>
        <dbReference type="EMBL" id="CUX01562.1"/>
    </source>
</evidence>
<dbReference type="Pfam" id="PF09557">
    <property type="entry name" value="DUF2382"/>
    <property type="match status" value="1"/>
</dbReference>
<gene>
    <name evidence="3" type="ORF">AGR2A_pa10059</name>
</gene>
<dbReference type="AlphaFoldDB" id="A0A9W5F305"/>
<accession>A0A9W5F305</accession>
<dbReference type="RefSeq" id="WP_080823486.1">
    <property type="nucleotide sequence ID" value="NZ_LT009720.1"/>
</dbReference>
<feature type="region of interest" description="Disordered" evidence="1">
    <location>
        <begin position="256"/>
        <end position="286"/>
    </location>
</feature>
<feature type="domain" description="DUF2382" evidence="2">
    <location>
        <begin position="163"/>
        <end position="272"/>
    </location>
</feature>
<protein>
    <recommendedName>
        <fullName evidence="2">DUF2382 domain-containing protein</fullName>
    </recommendedName>
</protein>
<organism evidence="3 4">
    <name type="scientific">Agrobacterium genomosp. 2 str. CFBP 5494</name>
    <dbReference type="NCBI Taxonomy" id="1183436"/>
    <lineage>
        <taxon>Bacteria</taxon>
        <taxon>Pseudomonadati</taxon>
        <taxon>Pseudomonadota</taxon>
        <taxon>Alphaproteobacteria</taxon>
        <taxon>Hyphomicrobiales</taxon>
        <taxon>Rhizobiaceae</taxon>
        <taxon>Rhizobium/Agrobacterium group</taxon>
        <taxon>Agrobacterium</taxon>
        <taxon>Agrobacterium tumefaciens complex</taxon>
    </lineage>
</organism>
<name>A0A9W5F305_9HYPH</name>
<comment type="caution">
    <text evidence="3">The sequence shown here is derived from an EMBL/GenBank/DDBJ whole genome shotgun (WGS) entry which is preliminary data.</text>
</comment>
<dbReference type="PANTHER" id="PTHR38463:SF1">
    <property type="entry name" value="STRESS RESPONSE PROTEIN YSNF"/>
    <property type="match status" value="1"/>
</dbReference>
<keyword evidence="4" id="KW-1185">Reference proteome</keyword>
<evidence type="ECO:0000313" key="4">
    <source>
        <dbReference type="Proteomes" id="UP000191933"/>
    </source>
</evidence>
<proteinExistence type="predicted"/>
<dbReference type="InterPro" id="IPR052967">
    <property type="entry name" value="Stress_Response_Assoc"/>
</dbReference>
<dbReference type="InterPro" id="IPR019060">
    <property type="entry name" value="DUF2382"/>
</dbReference>